<dbReference type="Gene3D" id="3.30.70.2970">
    <property type="entry name" value="Protein of unknown function (DUF541), domain 2"/>
    <property type="match status" value="1"/>
</dbReference>
<proteinExistence type="predicted"/>
<feature type="transmembrane region" description="Helical" evidence="1">
    <location>
        <begin position="20"/>
        <end position="38"/>
    </location>
</feature>
<protein>
    <submittedName>
        <fullName evidence="2">DUF541 domain-containing protein</fullName>
    </submittedName>
</protein>
<dbReference type="InterPro" id="IPR007497">
    <property type="entry name" value="SIMPL/DUF541"/>
</dbReference>
<keyword evidence="1" id="KW-0472">Membrane</keyword>
<dbReference type="Pfam" id="PF04402">
    <property type="entry name" value="SIMPL"/>
    <property type="match status" value="1"/>
</dbReference>
<keyword evidence="1" id="KW-1133">Transmembrane helix</keyword>
<dbReference type="AlphaFoldDB" id="A0A6P1KFG9"/>
<sequence length="260" mass="28523">MNNLPTPPLQTDNKNSLPLIIFGIILALGLIAAAFVLGTQFKNLKQSGTITVKGLAEAPYKANLAQIQMGVSAWGQDYASALANGKNDFKALQQFVASKGFSVSSQNVTPISVEPYNEDYVDEQGQTRTRQNGYKATQTLSISSQELNKITNMLAQVQNYRISHESVTFEKPQYLLNDLEKIKHDLIAKATDDANKRAEEFAKTGHTKVGVMRSASQGSFNILDAHNPDTDDSDYGGTYDKDGVDKLVRLVVTIDYAIEQ</sequence>
<reference evidence="2" key="1">
    <citation type="journal article" date="2020" name="Microbiol. Resour. Announc.">
        <title>Complete Genome Sequence of Moraxella osloensis Strain YV1, Isolated from an Australian Wastewater Treatment Plant.</title>
        <authorList>
            <person name="Batinovic S."/>
            <person name="Rice D.T.F."/>
            <person name="Seviour R.J."/>
            <person name="Petrovski S."/>
        </authorList>
    </citation>
    <scope>NUCLEOTIDE SEQUENCE</scope>
    <source>
        <strain evidence="2">YV1</strain>
    </source>
</reference>
<gene>
    <name evidence="2" type="ORF">GSF12_09610</name>
</gene>
<dbReference type="PANTHER" id="PTHR34387:SF2">
    <property type="entry name" value="SLR1258 PROTEIN"/>
    <property type="match status" value="1"/>
</dbReference>
<name>A0A6P1KFG9_FAUOS</name>
<dbReference type="GO" id="GO:0006974">
    <property type="term" value="P:DNA damage response"/>
    <property type="evidence" value="ECO:0007669"/>
    <property type="project" value="TreeGrafter"/>
</dbReference>
<evidence type="ECO:0000256" key="1">
    <source>
        <dbReference type="SAM" id="Phobius"/>
    </source>
</evidence>
<dbReference type="PIRSF" id="PIRSF029033">
    <property type="entry name" value="UCP029033"/>
    <property type="match status" value="1"/>
</dbReference>
<accession>A0A6P1KFG9</accession>
<dbReference type="InterPro" id="IPR052022">
    <property type="entry name" value="26kDa_periplasmic_antigen"/>
</dbReference>
<dbReference type="InterPro" id="IPR016907">
    <property type="entry name" value="UCP029033"/>
</dbReference>
<evidence type="ECO:0000313" key="2">
    <source>
        <dbReference type="EMBL" id="QHG10111.1"/>
    </source>
</evidence>
<organism evidence="2">
    <name type="scientific">Faucicola osloensis</name>
    <name type="common">Moraxella osloensis</name>
    <dbReference type="NCBI Taxonomy" id="34062"/>
    <lineage>
        <taxon>Bacteria</taxon>
        <taxon>Pseudomonadati</taxon>
        <taxon>Pseudomonadota</taxon>
        <taxon>Gammaproteobacteria</taxon>
        <taxon>Moraxellales</taxon>
        <taxon>Moraxellaceae</taxon>
        <taxon>Faucicola</taxon>
    </lineage>
</organism>
<dbReference type="PANTHER" id="PTHR34387">
    <property type="entry name" value="SLR1258 PROTEIN"/>
    <property type="match status" value="1"/>
</dbReference>
<dbReference type="EMBL" id="CP047226">
    <property type="protein sequence ID" value="QHG10111.1"/>
    <property type="molecule type" value="Genomic_DNA"/>
</dbReference>
<keyword evidence="1" id="KW-0812">Transmembrane</keyword>